<keyword evidence="4" id="KW-1185">Reference proteome</keyword>
<dbReference type="PANTHER" id="PTHR46729:SF1">
    <property type="entry name" value="LEUKOCYTE RECEPTOR CLUSTER MEMBER 9"/>
    <property type="match status" value="1"/>
</dbReference>
<comment type="caution">
    <text evidence="3">The sequence shown here is derived from an EMBL/GenBank/DDBJ whole genome shotgun (WGS) entry which is preliminary data.</text>
</comment>
<feature type="compositionally biased region" description="Acidic residues" evidence="1">
    <location>
        <begin position="20"/>
        <end position="34"/>
    </location>
</feature>
<feature type="domain" description="MJ1316 RNA cyclic group end recognition" evidence="2">
    <location>
        <begin position="98"/>
        <end position="159"/>
    </location>
</feature>
<evidence type="ECO:0000313" key="3">
    <source>
        <dbReference type="EMBL" id="KAL0483452.1"/>
    </source>
</evidence>
<feature type="compositionally biased region" description="Basic and acidic residues" evidence="1">
    <location>
        <begin position="63"/>
        <end position="73"/>
    </location>
</feature>
<name>A0AAW2Z0X2_9EUKA</name>
<dbReference type="Proteomes" id="UP001431209">
    <property type="component" value="Unassembled WGS sequence"/>
</dbReference>
<gene>
    <name evidence="3" type="ORF">AKO1_001375</name>
</gene>
<dbReference type="PANTHER" id="PTHR46729">
    <property type="entry name" value="LEUKOCYTE RECEPTOR CLUSTER MEMBER 9"/>
    <property type="match status" value="1"/>
</dbReference>
<evidence type="ECO:0000259" key="2">
    <source>
        <dbReference type="Pfam" id="PF04457"/>
    </source>
</evidence>
<accession>A0AAW2Z0X2</accession>
<dbReference type="InterPro" id="IPR040459">
    <property type="entry name" value="MJ1316"/>
</dbReference>
<sequence>MSSQQFSTYDDYLFMCESGMYDEDSSDYDDDEYEAQTTNKPQIKKKKNKSKPIVPEQNAQQEQEEKQKVETKNAVETEEDIKFVKKTKKSKIGIPVATQKSIIDRIKWDDDLDVKDFTIGYLDRFSGIIESDMVVHDFSEIPLHRIHYFKYKGTLVWDRKTKLNKFTDGTIMDLIKT</sequence>
<evidence type="ECO:0000256" key="1">
    <source>
        <dbReference type="SAM" id="MobiDB-lite"/>
    </source>
</evidence>
<dbReference type="Pfam" id="PF04457">
    <property type="entry name" value="MJ1316"/>
    <property type="match status" value="1"/>
</dbReference>
<organism evidence="3 4">
    <name type="scientific">Acrasis kona</name>
    <dbReference type="NCBI Taxonomy" id="1008807"/>
    <lineage>
        <taxon>Eukaryota</taxon>
        <taxon>Discoba</taxon>
        <taxon>Heterolobosea</taxon>
        <taxon>Tetramitia</taxon>
        <taxon>Eutetramitia</taxon>
        <taxon>Acrasidae</taxon>
        <taxon>Acrasis</taxon>
    </lineage>
</organism>
<evidence type="ECO:0000313" key="4">
    <source>
        <dbReference type="Proteomes" id="UP001431209"/>
    </source>
</evidence>
<protein>
    <recommendedName>
        <fullName evidence="2">MJ1316 RNA cyclic group end recognition domain-containing protein</fullName>
    </recommendedName>
</protein>
<feature type="compositionally biased region" description="Low complexity" evidence="1">
    <location>
        <begin position="51"/>
        <end position="61"/>
    </location>
</feature>
<feature type="region of interest" description="Disordered" evidence="1">
    <location>
        <begin position="20"/>
        <end position="73"/>
    </location>
</feature>
<reference evidence="3 4" key="1">
    <citation type="submission" date="2024-03" db="EMBL/GenBank/DDBJ databases">
        <title>The Acrasis kona genome and developmental transcriptomes reveal deep origins of eukaryotic multicellular pathways.</title>
        <authorList>
            <person name="Sheikh S."/>
            <person name="Fu C.-J."/>
            <person name="Brown M.W."/>
            <person name="Baldauf S.L."/>
        </authorList>
    </citation>
    <scope>NUCLEOTIDE SEQUENCE [LARGE SCALE GENOMIC DNA]</scope>
    <source>
        <strain evidence="3 4">ATCC MYA-3509</strain>
    </source>
</reference>
<dbReference type="EMBL" id="JAOPGA020000961">
    <property type="protein sequence ID" value="KAL0483452.1"/>
    <property type="molecule type" value="Genomic_DNA"/>
</dbReference>
<dbReference type="InterPro" id="IPR042653">
    <property type="entry name" value="Leng9"/>
</dbReference>
<dbReference type="AlphaFoldDB" id="A0AAW2Z0X2"/>
<proteinExistence type="predicted"/>